<name>A0A1Z5KRP0_FISSO</name>
<feature type="region of interest" description="Disordered" evidence="5">
    <location>
        <begin position="727"/>
        <end position="779"/>
    </location>
</feature>
<evidence type="ECO:0000259" key="6">
    <source>
        <dbReference type="SMART" id="SM01356"/>
    </source>
</evidence>
<keyword evidence="3" id="KW-0653">Protein transport</keyword>
<dbReference type="GO" id="GO:0006886">
    <property type="term" value="P:intracellular protein transport"/>
    <property type="evidence" value="ECO:0007669"/>
    <property type="project" value="InterPro"/>
</dbReference>
<keyword evidence="8" id="KW-1185">Reference proteome</keyword>
<dbReference type="InterPro" id="IPR011989">
    <property type="entry name" value="ARM-like"/>
</dbReference>
<dbReference type="Gene3D" id="1.25.10.10">
    <property type="entry name" value="Leucine-rich Repeat Variant"/>
    <property type="match status" value="1"/>
</dbReference>
<evidence type="ECO:0000313" key="7">
    <source>
        <dbReference type="EMBL" id="GAX28976.1"/>
    </source>
</evidence>
<dbReference type="InterPro" id="IPR050840">
    <property type="entry name" value="Adaptor_Complx_Large_Subunit"/>
</dbReference>
<dbReference type="InterPro" id="IPR016024">
    <property type="entry name" value="ARM-type_fold"/>
</dbReference>
<evidence type="ECO:0000256" key="1">
    <source>
        <dbReference type="ARBA" id="ARBA00004308"/>
    </source>
</evidence>
<dbReference type="InParanoid" id="A0A1Z5KRP0"/>
<dbReference type="Proteomes" id="UP000198406">
    <property type="component" value="Unassembled WGS sequence"/>
</dbReference>
<dbReference type="GO" id="GO:0030117">
    <property type="term" value="C:membrane coat"/>
    <property type="evidence" value="ECO:0007669"/>
    <property type="project" value="InterPro"/>
</dbReference>
<dbReference type="OrthoDB" id="29308at2759"/>
<dbReference type="InterPro" id="IPR028269">
    <property type="entry name" value="AP4E1_C"/>
</dbReference>
<dbReference type="Pfam" id="PF01602">
    <property type="entry name" value="Adaptin_N"/>
    <property type="match status" value="1"/>
</dbReference>
<keyword evidence="2" id="KW-0813">Transport</keyword>
<reference evidence="7 8" key="1">
    <citation type="journal article" date="2015" name="Plant Cell">
        <title>Oil accumulation by the oleaginous diatom Fistulifera solaris as revealed by the genome and transcriptome.</title>
        <authorList>
            <person name="Tanaka T."/>
            <person name="Maeda Y."/>
            <person name="Veluchamy A."/>
            <person name="Tanaka M."/>
            <person name="Abida H."/>
            <person name="Marechal E."/>
            <person name="Bowler C."/>
            <person name="Muto M."/>
            <person name="Sunaga Y."/>
            <person name="Tanaka M."/>
            <person name="Yoshino T."/>
            <person name="Taniguchi T."/>
            <person name="Fukuda Y."/>
            <person name="Nemoto M."/>
            <person name="Matsumoto M."/>
            <person name="Wong P.S."/>
            <person name="Aburatani S."/>
            <person name="Fujibuchi W."/>
        </authorList>
    </citation>
    <scope>NUCLEOTIDE SEQUENCE [LARGE SCALE GENOMIC DNA]</scope>
    <source>
        <strain evidence="7 8">JPCC DA0580</strain>
    </source>
</reference>
<dbReference type="EMBL" id="BDSP01000284">
    <property type="protein sequence ID" value="GAX28976.1"/>
    <property type="molecule type" value="Genomic_DNA"/>
</dbReference>
<dbReference type="Pfam" id="PF14807">
    <property type="entry name" value="AP4E_app_platf"/>
    <property type="match status" value="1"/>
</dbReference>
<evidence type="ECO:0000256" key="2">
    <source>
        <dbReference type="ARBA" id="ARBA00022448"/>
    </source>
</evidence>
<feature type="domain" description="AP-4 complex subunit epsilon-1 C-terminal" evidence="6">
    <location>
        <begin position="919"/>
        <end position="1020"/>
    </location>
</feature>
<proteinExistence type="predicted"/>
<feature type="compositionally biased region" description="Low complexity" evidence="5">
    <location>
        <begin position="732"/>
        <end position="749"/>
    </location>
</feature>
<accession>A0A1Z5KRP0</accession>
<evidence type="ECO:0000313" key="8">
    <source>
        <dbReference type="Proteomes" id="UP000198406"/>
    </source>
</evidence>
<feature type="region of interest" description="Disordered" evidence="5">
    <location>
        <begin position="689"/>
        <end position="714"/>
    </location>
</feature>
<comment type="caution">
    <text evidence="7">The sequence shown here is derived from an EMBL/GenBank/DDBJ whole genome shotgun (WGS) entry which is preliminary data.</text>
</comment>
<dbReference type="GO" id="GO:0012505">
    <property type="term" value="C:endomembrane system"/>
    <property type="evidence" value="ECO:0007669"/>
    <property type="project" value="UniProtKB-SubCell"/>
</dbReference>
<comment type="subcellular location">
    <subcellularLocation>
        <location evidence="1">Endomembrane system</location>
    </subcellularLocation>
</comment>
<feature type="region of interest" description="Disordered" evidence="5">
    <location>
        <begin position="634"/>
        <end position="666"/>
    </location>
</feature>
<keyword evidence="4" id="KW-0472">Membrane</keyword>
<evidence type="ECO:0000256" key="4">
    <source>
        <dbReference type="ARBA" id="ARBA00023136"/>
    </source>
</evidence>
<organism evidence="7 8">
    <name type="scientific">Fistulifera solaris</name>
    <name type="common">Oleaginous diatom</name>
    <dbReference type="NCBI Taxonomy" id="1519565"/>
    <lineage>
        <taxon>Eukaryota</taxon>
        <taxon>Sar</taxon>
        <taxon>Stramenopiles</taxon>
        <taxon>Ochrophyta</taxon>
        <taxon>Bacillariophyta</taxon>
        <taxon>Bacillariophyceae</taxon>
        <taxon>Bacillariophycidae</taxon>
        <taxon>Naviculales</taxon>
        <taxon>Naviculaceae</taxon>
        <taxon>Fistulifera</taxon>
    </lineage>
</organism>
<protein>
    <submittedName>
        <fullName evidence="7">AP-4 complex subunit epsilon-1</fullName>
    </submittedName>
</protein>
<gene>
    <name evidence="7" type="ORF">FisN_1Hh026</name>
</gene>
<dbReference type="AlphaFoldDB" id="A0A1Z5KRP0"/>
<dbReference type="GO" id="GO:0016192">
    <property type="term" value="P:vesicle-mediated transport"/>
    <property type="evidence" value="ECO:0007669"/>
    <property type="project" value="InterPro"/>
</dbReference>
<feature type="compositionally biased region" description="Acidic residues" evidence="5">
    <location>
        <begin position="638"/>
        <end position="648"/>
    </location>
</feature>
<dbReference type="FunCoup" id="A0A1Z5KRP0">
    <property type="interactions" value="475"/>
</dbReference>
<dbReference type="SMART" id="SM01356">
    <property type="entry name" value="AP4E_app_platf"/>
    <property type="match status" value="1"/>
</dbReference>
<evidence type="ECO:0000256" key="5">
    <source>
        <dbReference type="SAM" id="MobiDB-lite"/>
    </source>
</evidence>
<dbReference type="InterPro" id="IPR002553">
    <property type="entry name" value="Clathrin/coatomer_adapt-like_N"/>
</dbReference>
<sequence length="1020" mass="109552">MATGGLNLSSEFFQLLKAIGESKSKQEEDRIIAKEVARLKQKMESPPSNQTGPQAAFTNPKKLAKEFLVRLLYVSMLGHDNSWGLIRAVEMAASSSLFHKRTGYLVCGACLPPDHEFRFMLVNQMQRDLSSPNVLECSGGVLACTSIITSDMVPAVAGEVTKLLSHDSATIRKKAILCLQRFYQLAPEVVTQEEMKKHVEKALCDKDPAVMGSTLNVIESLSLENKALFKHIVPSLVAILKQIGDRRLPAEYDYHRLPAPWMQMKLIRILGILGQADIVASQGMYEILNEAMKKADSGINAGYAVVYECVKTIVSIYPNAALLDAAAEAISRFIQSRSNNLKYLGVTGLAMIVESHPKYAAQHQLAVMDCLEDPDETLQVKTLDLLYRMTNPVNVEFISEKLVHFLSQTPDLFLKQVLTDRVCKIAERYAPNNAWYCKTITQLLRVSGDLVQQEVAQNLMSLLAEGTGDDDEESDMLLRQTAVEMMVKQLFSEHAGALPKILLETMAWCLGEYGYLSAETSLDMLLEQLCELAETRSLPITTRKCLVTAVMKLVAQAGTCPPAAAAVIDEYTRSKDMDLQARCLEFQTILTHCPQLLPEIFPVDASAEDVQVDPNLSFLDGYVQQCLHQGAQPYDASIYDDDDDDDDGYGYGGASQPEPSFKMTPYEKPQTPAQAMMAMAGAGQLRSAAQSISLPPGSGGGSMISQPKADTTPQLSLNTRNVANVWGKGGLSQAPQPASTQTPTTTHIPTPAPAPSWGASKTSVSTPKAPELPQKTAEQLERERQAAALFGGIVPGAAPVPSAMSLPVPAPVPATPAAPPPPAPSAPEVDLLDLSIWDTPAPAPGPVVDSFDVAPASLAIVETVSDTEDEPVSVPAPAPIPAATMDDPFASMMGGLQDEPLESFPAASSKFEYNGVPMAPLQITTAQFGQQWGNCAATTPTSVQTTMNLTALLAKLEEVGAHPVEAIAASNEGIAAGMIGGAQLVLIHGRVTGSSVEMTIKSTDTGIATSLALFLSSAMR</sequence>
<dbReference type="SUPFAM" id="SSF48371">
    <property type="entry name" value="ARM repeat"/>
    <property type="match status" value="1"/>
</dbReference>
<dbReference type="PANTHER" id="PTHR22780">
    <property type="entry name" value="ADAPTIN, ALPHA/GAMMA/EPSILON"/>
    <property type="match status" value="1"/>
</dbReference>
<evidence type="ECO:0000256" key="3">
    <source>
        <dbReference type="ARBA" id="ARBA00022927"/>
    </source>
</evidence>